<feature type="domain" description="tRNA(Ile)-lysidine/2-thiocytidine synthase N-terminal" evidence="8">
    <location>
        <begin position="12"/>
        <end position="188"/>
    </location>
</feature>
<evidence type="ECO:0000256" key="1">
    <source>
        <dbReference type="ARBA" id="ARBA00022598"/>
    </source>
</evidence>
<dbReference type="RefSeq" id="WP_028123898.1">
    <property type="nucleotide sequence ID" value="NZ_CP024964.1"/>
</dbReference>
<keyword evidence="1 6" id="KW-0436">Ligase</keyword>
<keyword evidence="10" id="KW-1185">Reference proteome</keyword>
<dbReference type="Pfam" id="PF01171">
    <property type="entry name" value="ATP_bind_3"/>
    <property type="match status" value="1"/>
</dbReference>
<dbReference type="CDD" id="cd01992">
    <property type="entry name" value="TilS_N"/>
    <property type="match status" value="1"/>
</dbReference>
<comment type="subcellular location">
    <subcellularLocation>
        <location evidence="6">Cytoplasm</location>
    </subcellularLocation>
</comment>
<dbReference type="GO" id="GO:0005737">
    <property type="term" value="C:cytoplasm"/>
    <property type="evidence" value="ECO:0007669"/>
    <property type="project" value="UniProtKB-SubCell"/>
</dbReference>
<sequence>MGKFKLNNSFLYLVAVSGGPDSIFMLNELVKMNIQNIVVCHVNYNFRKDSNIDQKIVSNFCEKHNLKLEILDVKQNYNHLKENFESWARTIRYDFFLEMSKKHNIKNVLVAHNKNDLIETFLLQKKRKSYVKFYGLNKTTIYKGLTIVRPMLDILKSDIYKSLIKDNVSYAFDSTNEDTNYKRNEIRAKLSEDSFLDIEKEIKKLNKELEKMNLEVDWYVNNNMSADELKINKNLVDKNLEFIQRSIYKWLELINKDSIVQNRSNKTIFEIAKNIKYSQKVFWEIKIGEFYIIKDYENLFLIEANMIKPKTFIINSKEDLYLSEEFINWLDLVNAIKKNEEKYPYVISNDFTNYKLTTYAFGKRANRYLIDKKIRYKNRMLKAVVFNVKSKKILNTIK</sequence>
<evidence type="ECO:0000313" key="10">
    <source>
        <dbReference type="Proteomes" id="UP000231896"/>
    </source>
</evidence>
<evidence type="ECO:0000256" key="4">
    <source>
        <dbReference type="ARBA" id="ARBA00022840"/>
    </source>
</evidence>
<keyword evidence="2 6" id="KW-0819">tRNA processing</keyword>
<dbReference type="EMBL" id="CP024964">
    <property type="protein sequence ID" value="ATZ18374.1"/>
    <property type="molecule type" value="Genomic_DNA"/>
</dbReference>
<dbReference type="AlphaFoldDB" id="A0A2K8NXA5"/>
<evidence type="ECO:0000256" key="6">
    <source>
        <dbReference type="HAMAP-Rule" id="MF_01161"/>
    </source>
</evidence>
<evidence type="ECO:0000313" key="9">
    <source>
        <dbReference type="EMBL" id="ATZ18374.1"/>
    </source>
</evidence>
<feature type="coiled-coil region" evidence="7">
    <location>
        <begin position="188"/>
        <end position="222"/>
    </location>
</feature>
<comment type="function">
    <text evidence="6">Ligates lysine onto the cytidine present at position 34 of the AUA codon-specific tRNA(Ile) that contains the anticodon CAU, in an ATP-dependent manner. Cytidine is converted to lysidine, thus changing the amino acid specificity of the tRNA from methionine to isoleucine.</text>
</comment>
<name>A0A2K8NXA5_9MOLU</name>
<dbReference type="OrthoDB" id="9807403at2"/>
<comment type="catalytic activity">
    <reaction evidence="5 6">
        <text>cytidine(34) in tRNA(Ile2) + L-lysine + ATP = lysidine(34) in tRNA(Ile2) + AMP + diphosphate + H(+)</text>
        <dbReference type="Rhea" id="RHEA:43744"/>
        <dbReference type="Rhea" id="RHEA-COMP:10625"/>
        <dbReference type="Rhea" id="RHEA-COMP:10670"/>
        <dbReference type="ChEBI" id="CHEBI:15378"/>
        <dbReference type="ChEBI" id="CHEBI:30616"/>
        <dbReference type="ChEBI" id="CHEBI:32551"/>
        <dbReference type="ChEBI" id="CHEBI:33019"/>
        <dbReference type="ChEBI" id="CHEBI:82748"/>
        <dbReference type="ChEBI" id="CHEBI:83665"/>
        <dbReference type="ChEBI" id="CHEBI:456215"/>
        <dbReference type="EC" id="6.3.4.19"/>
    </reaction>
</comment>
<proteinExistence type="inferred from homology"/>
<dbReference type="GO" id="GO:0032267">
    <property type="term" value="F:tRNA(Ile)-lysidine synthase activity"/>
    <property type="evidence" value="ECO:0007669"/>
    <property type="project" value="UniProtKB-EC"/>
</dbReference>
<comment type="similarity">
    <text evidence="6">Belongs to the tRNA(Ile)-lysidine synthase family.</text>
</comment>
<evidence type="ECO:0000256" key="3">
    <source>
        <dbReference type="ARBA" id="ARBA00022741"/>
    </source>
</evidence>
<dbReference type="SUPFAM" id="SSF52402">
    <property type="entry name" value="Adenine nucleotide alpha hydrolases-like"/>
    <property type="match status" value="1"/>
</dbReference>
<keyword evidence="7" id="KW-0175">Coiled coil</keyword>
<dbReference type="GO" id="GO:0005524">
    <property type="term" value="F:ATP binding"/>
    <property type="evidence" value="ECO:0007669"/>
    <property type="project" value="UniProtKB-UniRule"/>
</dbReference>
<dbReference type="PANTHER" id="PTHR43033:SF1">
    <property type="entry name" value="TRNA(ILE)-LYSIDINE SYNTHASE-RELATED"/>
    <property type="match status" value="1"/>
</dbReference>
<dbReference type="GO" id="GO:0006400">
    <property type="term" value="P:tRNA modification"/>
    <property type="evidence" value="ECO:0007669"/>
    <property type="project" value="UniProtKB-UniRule"/>
</dbReference>
<dbReference type="InterPro" id="IPR011063">
    <property type="entry name" value="TilS/TtcA_N"/>
</dbReference>
<dbReference type="STRING" id="1408435.GCA_000685885_00089"/>
<keyword evidence="6" id="KW-0963">Cytoplasm</keyword>
<feature type="binding site" evidence="6">
    <location>
        <begin position="17"/>
        <end position="22"/>
    </location>
    <ligand>
        <name>ATP</name>
        <dbReference type="ChEBI" id="CHEBI:30616"/>
    </ligand>
</feature>
<reference evidence="9 10" key="1">
    <citation type="submission" date="2017-11" db="EMBL/GenBank/DDBJ databases">
        <title>Genome sequence of Entomoplasma melaleucae M1 (ATCC 49191).</title>
        <authorList>
            <person name="Lo W.-S."/>
            <person name="Gasparich G.E."/>
            <person name="Kuo C.-H."/>
        </authorList>
    </citation>
    <scope>NUCLEOTIDE SEQUENCE [LARGE SCALE GENOMIC DNA]</scope>
    <source>
        <strain evidence="9 10">M1</strain>
    </source>
</reference>
<dbReference type="InterPro" id="IPR014729">
    <property type="entry name" value="Rossmann-like_a/b/a_fold"/>
</dbReference>
<organism evidence="9 10">
    <name type="scientific">Mesoplasma melaleucae</name>
    <dbReference type="NCBI Taxonomy" id="81459"/>
    <lineage>
        <taxon>Bacteria</taxon>
        <taxon>Bacillati</taxon>
        <taxon>Mycoplasmatota</taxon>
        <taxon>Mollicutes</taxon>
        <taxon>Entomoplasmatales</taxon>
        <taxon>Entomoplasmataceae</taxon>
        <taxon>Mesoplasma</taxon>
    </lineage>
</organism>
<evidence type="ECO:0000256" key="2">
    <source>
        <dbReference type="ARBA" id="ARBA00022694"/>
    </source>
</evidence>
<dbReference type="InterPro" id="IPR012795">
    <property type="entry name" value="tRNA_Ile_lys_synt_N"/>
</dbReference>
<protein>
    <recommendedName>
        <fullName evidence="6">tRNA(Ile)-lysidine synthase</fullName>
        <ecNumber evidence="6">6.3.4.19</ecNumber>
    </recommendedName>
    <alternativeName>
        <fullName evidence="6">tRNA(Ile)-2-lysyl-cytidine synthase</fullName>
    </alternativeName>
    <alternativeName>
        <fullName evidence="6">tRNA(Ile)-lysidine synthetase</fullName>
    </alternativeName>
</protein>
<dbReference type="Gene3D" id="3.40.50.620">
    <property type="entry name" value="HUPs"/>
    <property type="match status" value="1"/>
</dbReference>
<accession>A0A2K8NXA5</accession>
<dbReference type="NCBIfam" id="TIGR02432">
    <property type="entry name" value="lysidine_TilS_N"/>
    <property type="match status" value="1"/>
</dbReference>
<comment type="domain">
    <text evidence="6">The N-terminal region contains the highly conserved SGGXDS motif, predicted to be a P-loop motif involved in ATP binding.</text>
</comment>
<evidence type="ECO:0000259" key="8">
    <source>
        <dbReference type="Pfam" id="PF01171"/>
    </source>
</evidence>
<dbReference type="KEGG" id="eml:EMELA_v1c08910"/>
<dbReference type="EC" id="6.3.4.19" evidence="6"/>
<dbReference type="HAMAP" id="MF_01161">
    <property type="entry name" value="tRNA_Ile_lys_synt"/>
    <property type="match status" value="1"/>
</dbReference>
<keyword evidence="4 6" id="KW-0067">ATP-binding</keyword>
<dbReference type="PANTHER" id="PTHR43033">
    <property type="entry name" value="TRNA(ILE)-LYSIDINE SYNTHASE-RELATED"/>
    <property type="match status" value="1"/>
</dbReference>
<dbReference type="InterPro" id="IPR012094">
    <property type="entry name" value="tRNA_Ile_lys_synt"/>
</dbReference>
<gene>
    <name evidence="6 9" type="primary">tilS</name>
    <name evidence="9" type="ORF">EMELA_v1c08910</name>
</gene>
<evidence type="ECO:0000256" key="5">
    <source>
        <dbReference type="ARBA" id="ARBA00048539"/>
    </source>
</evidence>
<keyword evidence="3 6" id="KW-0547">Nucleotide-binding</keyword>
<dbReference type="Proteomes" id="UP000231896">
    <property type="component" value="Chromosome"/>
</dbReference>
<evidence type="ECO:0000256" key="7">
    <source>
        <dbReference type="SAM" id="Coils"/>
    </source>
</evidence>